<dbReference type="EMBL" id="ACQT01000014">
    <property type="protein sequence ID" value="EER61515.1"/>
    <property type="molecule type" value="Genomic_DNA"/>
</dbReference>
<gene>
    <name evidence="1" type="ORF">AcdelDRAFT_0850</name>
</gene>
<proteinExistence type="predicted"/>
<dbReference type="AlphaFoldDB" id="C5T1S0"/>
<comment type="caution">
    <text evidence="1">The sequence shown here is derived from an EMBL/GenBank/DDBJ whole genome shotgun (WGS) entry which is preliminary data.</text>
</comment>
<dbReference type="Proteomes" id="UP000003856">
    <property type="component" value="Unassembled WGS sequence"/>
</dbReference>
<protein>
    <submittedName>
        <fullName evidence="1">Uncharacterized protein</fullName>
    </submittedName>
</protein>
<evidence type="ECO:0000313" key="2">
    <source>
        <dbReference type="Proteomes" id="UP000003856"/>
    </source>
</evidence>
<accession>C5T1S0</accession>
<keyword evidence="2" id="KW-1185">Reference proteome</keyword>
<reference evidence="1 2" key="1">
    <citation type="submission" date="2009-05" db="EMBL/GenBank/DDBJ databases">
        <title>The draft genome of Acidovorax delafieldii 2AN.</title>
        <authorList>
            <consortium name="US DOE Joint Genome Institute (JGI-PGF)"/>
            <person name="Lucas S."/>
            <person name="Copeland A."/>
            <person name="Lapidus A."/>
            <person name="Glavina del Rio T."/>
            <person name="Tice H."/>
            <person name="Bruce D."/>
            <person name="Goodwin L."/>
            <person name="Pitluck S."/>
            <person name="Larimer F."/>
            <person name="Land M.L."/>
            <person name="Hauser L."/>
            <person name="Shelobolina E.S."/>
            <person name="Picardal F."/>
            <person name="Roden E."/>
            <person name="Emerson D."/>
        </authorList>
    </citation>
    <scope>NUCLEOTIDE SEQUENCE [LARGE SCALE GENOMIC DNA]</scope>
    <source>
        <strain evidence="1 2">2AN</strain>
    </source>
</reference>
<organism evidence="1 2">
    <name type="scientific">Acidovorax delafieldii 2AN</name>
    <dbReference type="NCBI Taxonomy" id="573060"/>
    <lineage>
        <taxon>Bacteria</taxon>
        <taxon>Pseudomonadati</taxon>
        <taxon>Pseudomonadota</taxon>
        <taxon>Betaproteobacteria</taxon>
        <taxon>Burkholderiales</taxon>
        <taxon>Comamonadaceae</taxon>
        <taxon>Acidovorax</taxon>
    </lineage>
</organism>
<feature type="non-terminal residue" evidence="1">
    <location>
        <position position="107"/>
    </location>
</feature>
<name>C5T1S0_ACIDE</name>
<evidence type="ECO:0000313" key="1">
    <source>
        <dbReference type="EMBL" id="EER61515.1"/>
    </source>
</evidence>
<sequence>MQNVTQGASMADSTATTNNIQITKDRVKSWAACSDGYRWFLGKFPEGAEFVPVYRALIADKRGDDADWLVGKLFDELDTTTRVKQTAIIAGADAVAIAEQVAAGAEA</sequence>